<comment type="similarity">
    <text evidence="2">Belongs to the HMG-CoA lyase family.</text>
</comment>
<keyword evidence="5 7" id="KW-0456">Lyase</keyword>
<evidence type="ECO:0000256" key="3">
    <source>
        <dbReference type="ARBA" id="ARBA00012910"/>
    </source>
</evidence>
<dbReference type="PROSITE" id="PS50991">
    <property type="entry name" value="PYR_CT"/>
    <property type="match status" value="1"/>
</dbReference>
<protein>
    <recommendedName>
        <fullName evidence="3">hydroxymethylglutaryl-CoA lyase</fullName>
        <ecNumber evidence="3">4.1.3.4</ecNumber>
    </recommendedName>
</protein>
<dbReference type="Pfam" id="PF00682">
    <property type="entry name" value="HMGL-like"/>
    <property type="match status" value="1"/>
</dbReference>
<evidence type="ECO:0000313" key="7">
    <source>
        <dbReference type="EMBL" id="AXV65204.1"/>
    </source>
</evidence>
<dbReference type="RefSeq" id="WP_118844254.1">
    <property type="nucleotide sequence ID" value="NZ_CP032090.1"/>
</dbReference>
<dbReference type="GO" id="GO:0046872">
    <property type="term" value="F:metal ion binding"/>
    <property type="evidence" value="ECO:0007669"/>
    <property type="project" value="UniProtKB-KW"/>
</dbReference>
<organism evidence="7 8">
    <name type="scientific">Pseudoalteromonas lipolytica</name>
    <dbReference type="NCBI Taxonomy" id="570156"/>
    <lineage>
        <taxon>Bacteria</taxon>
        <taxon>Pseudomonadati</taxon>
        <taxon>Pseudomonadota</taxon>
        <taxon>Gammaproteobacteria</taxon>
        <taxon>Alteromonadales</taxon>
        <taxon>Pseudoalteromonadaceae</taxon>
        <taxon>Pseudoalteromonas</taxon>
    </lineage>
</organism>
<proteinExistence type="inferred from homology"/>
<name>A0AAD0S0F9_9GAMM</name>
<evidence type="ECO:0000256" key="1">
    <source>
        <dbReference type="ARBA" id="ARBA00005143"/>
    </source>
</evidence>
<dbReference type="EC" id="4.1.3.4" evidence="3"/>
<sequence length="301" mass="32318">MTQFPACVRIVEVGARDGLQNEAAVTSQDKIELINALANAGLNDIEAGAFVSPKWVPQMADSRDVINALNLPNVNLSALTPNLRGAEAAHQVGIKEFAIFTAASEAFCQKNINCSIDESIDRFKEVMDFAKENNIRVRGYVSCVMGCPYQGDVDYTDVLKVSQRLLDLGCYEISLGDTIGVGTAKKVDELLDLLLQHIDKSKLAVHFHDTYGQALTNIYTALMRGISTVDSAVAGLGGCPYAKGASGNVATEDVVYLLQGLGIEHGIDLERLAKAGWAICSALNKQPVSKVSLALKNTQNN</sequence>
<dbReference type="GO" id="GO:0046951">
    <property type="term" value="P:ketone body biosynthetic process"/>
    <property type="evidence" value="ECO:0007669"/>
    <property type="project" value="TreeGrafter"/>
</dbReference>
<evidence type="ECO:0000256" key="4">
    <source>
        <dbReference type="ARBA" id="ARBA00022723"/>
    </source>
</evidence>
<reference evidence="7 8" key="1">
    <citation type="submission" date="2018-08" db="EMBL/GenBank/DDBJ databases">
        <title>Draft genome sequence of Pseudoalteromonas donghaensis HJ51.</title>
        <authorList>
            <person name="Oh J."/>
            <person name="Roh D."/>
        </authorList>
    </citation>
    <scope>NUCLEOTIDE SEQUENCE [LARGE SCALE GENOMIC DNA]</scope>
    <source>
        <strain evidence="7 8">HJ51</strain>
    </source>
</reference>
<dbReference type="InterPro" id="IPR043594">
    <property type="entry name" value="HMGL"/>
</dbReference>
<evidence type="ECO:0000256" key="2">
    <source>
        <dbReference type="ARBA" id="ARBA00009405"/>
    </source>
</evidence>
<dbReference type="InterPro" id="IPR000891">
    <property type="entry name" value="PYR_CT"/>
</dbReference>
<dbReference type="GeneID" id="99505393"/>
<evidence type="ECO:0000313" key="8">
    <source>
        <dbReference type="Proteomes" id="UP000264605"/>
    </source>
</evidence>
<dbReference type="AlphaFoldDB" id="A0AAD0S0F9"/>
<dbReference type="Gene3D" id="3.20.20.70">
    <property type="entry name" value="Aldolase class I"/>
    <property type="match status" value="1"/>
</dbReference>
<dbReference type="InterPro" id="IPR013785">
    <property type="entry name" value="Aldolase_TIM"/>
</dbReference>
<dbReference type="NCBIfam" id="NF004283">
    <property type="entry name" value="PRK05692.1"/>
    <property type="match status" value="1"/>
</dbReference>
<evidence type="ECO:0000259" key="6">
    <source>
        <dbReference type="PROSITE" id="PS50991"/>
    </source>
</evidence>
<dbReference type="Proteomes" id="UP000264605">
    <property type="component" value="Chromosome"/>
</dbReference>
<dbReference type="PANTHER" id="PTHR42738">
    <property type="entry name" value="HYDROXYMETHYLGLUTARYL-COA LYASE"/>
    <property type="match status" value="1"/>
</dbReference>
<keyword evidence="4" id="KW-0479">Metal-binding</keyword>
<dbReference type="FunFam" id="3.20.20.70:FF:000201">
    <property type="entry name" value="Hydroxymethylglutaryl-CoA lyase"/>
    <property type="match status" value="1"/>
</dbReference>
<feature type="domain" description="Pyruvate carboxyltransferase" evidence="6">
    <location>
        <begin position="8"/>
        <end position="273"/>
    </location>
</feature>
<comment type="pathway">
    <text evidence="1">Metabolic intermediate metabolism; (S)-3-hydroxy-3-methylglutaryl-CoA degradation; acetoacetate from (S)-3-hydroxy-3-methylglutaryl-CoA: step 1/1.</text>
</comment>
<dbReference type="KEGG" id="pdj:D0907_07970"/>
<dbReference type="CDD" id="cd07938">
    <property type="entry name" value="DRE_TIM_HMGL"/>
    <property type="match status" value="1"/>
</dbReference>
<dbReference type="EMBL" id="CP032090">
    <property type="protein sequence ID" value="AXV65204.1"/>
    <property type="molecule type" value="Genomic_DNA"/>
</dbReference>
<dbReference type="PANTHER" id="PTHR42738:SF7">
    <property type="entry name" value="HYDROXYMETHYLGLUTARYL-COA LYASE"/>
    <property type="match status" value="1"/>
</dbReference>
<gene>
    <name evidence="7" type="ORF">D0907_07970</name>
</gene>
<dbReference type="GO" id="GO:0004419">
    <property type="term" value="F:hydroxymethylglutaryl-CoA lyase activity"/>
    <property type="evidence" value="ECO:0007669"/>
    <property type="project" value="UniProtKB-EC"/>
</dbReference>
<dbReference type="GO" id="GO:0006552">
    <property type="term" value="P:L-leucine catabolic process"/>
    <property type="evidence" value="ECO:0007669"/>
    <property type="project" value="TreeGrafter"/>
</dbReference>
<dbReference type="SUPFAM" id="SSF51569">
    <property type="entry name" value="Aldolase"/>
    <property type="match status" value="1"/>
</dbReference>
<accession>A0AAD0S0F9</accession>
<evidence type="ECO:0000256" key="5">
    <source>
        <dbReference type="ARBA" id="ARBA00023239"/>
    </source>
</evidence>